<dbReference type="Proteomes" id="UP000746690">
    <property type="component" value="Unassembled WGS sequence"/>
</dbReference>
<evidence type="ECO:0000313" key="4">
    <source>
        <dbReference type="Proteomes" id="UP000746690"/>
    </source>
</evidence>
<reference evidence="3 4" key="1">
    <citation type="submission" date="2020-04" db="EMBL/GenBank/DDBJ databases">
        <title>A Flavivirga sp. nov.</title>
        <authorList>
            <person name="Sun X."/>
        </authorList>
    </citation>
    <scope>NUCLEOTIDE SEQUENCE [LARGE SCALE GENOMIC DNA]</scope>
    <source>
        <strain evidence="3 4">Y03</strain>
    </source>
</reference>
<dbReference type="Gene3D" id="3.90.550.10">
    <property type="entry name" value="Spore Coat Polysaccharide Biosynthesis Protein SpsA, Chain A"/>
    <property type="match status" value="1"/>
</dbReference>
<dbReference type="InterPro" id="IPR029044">
    <property type="entry name" value="Nucleotide-diphossugar_trans"/>
</dbReference>
<comment type="caution">
    <text evidence="3">The sequence shown here is derived from an EMBL/GenBank/DDBJ whole genome shotgun (WGS) entry which is preliminary data.</text>
</comment>
<dbReference type="RefSeq" id="WP_169670400.1">
    <property type="nucleotide sequence ID" value="NZ_JABBHF010000002.1"/>
</dbReference>
<protein>
    <submittedName>
        <fullName evidence="3">Glycosyltransferase</fullName>
    </submittedName>
</protein>
<proteinExistence type="predicted"/>
<accession>A0ABX1RVZ2</accession>
<dbReference type="EMBL" id="JABBHF010000002">
    <property type="protein sequence ID" value="NMH86664.1"/>
    <property type="molecule type" value="Genomic_DNA"/>
</dbReference>
<evidence type="ECO:0000259" key="2">
    <source>
        <dbReference type="Pfam" id="PF00535"/>
    </source>
</evidence>
<keyword evidence="4" id="KW-1185">Reference proteome</keyword>
<sequence>MEGISRVSIIIPTRNRLISLKRTLRSISKQTCLPKEIIIIDSSDNLLKREQVDLKFNCDLQIIQSKPSVCLQRNIGIKKSHSNYIFLCDDDIEISKNYIEELVRFLNKNPSETIASGLIYEKHQDKWLYCFPKSSTLGLLHSYIFSCSLNFELDKRDYPNNFIIQKIIDSYIKKGNHISKSGWPCTISYTGDYFAAPIYGLGASIIRSKDLKNVLYDTAFYTHGVGDNYDLAIGLDKDINVIKRANAYHHKEIINRVNSDKAYYYRIGALHYILLKHKRFNHINLLFLIWSLIGNSILFLKKRALKKIYYSLIMILRIIFHRNLYQ</sequence>
<keyword evidence="1" id="KW-1133">Transmembrane helix</keyword>
<gene>
    <name evidence="3" type="ORF">HHX25_04055</name>
</gene>
<keyword evidence="1" id="KW-0472">Membrane</keyword>
<dbReference type="PANTHER" id="PTHR22916">
    <property type="entry name" value="GLYCOSYLTRANSFERASE"/>
    <property type="match status" value="1"/>
</dbReference>
<dbReference type="InterPro" id="IPR001173">
    <property type="entry name" value="Glyco_trans_2-like"/>
</dbReference>
<evidence type="ECO:0000256" key="1">
    <source>
        <dbReference type="SAM" id="Phobius"/>
    </source>
</evidence>
<keyword evidence="1" id="KW-0812">Transmembrane</keyword>
<evidence type="ECO:0000313" key="3">
    <source>
        <dbReference type="EMBL" id="NMH86664.1"/>
    </source>
</evidence>
<name>A0ABX1RVZ2_9FLAO</name>
<organism evidence="3 4">
    <name type="scientific">Flavivirga algicola</name>
    <dbReference type="NCBI Taxonomy" id="2729136"/>
    <lineage>
        <taxon>Bacteria</taxon>
        <taxon>Pseudomonadati</taxon>
        <taxon>Bacteroidota</taxon>
        <taxon>Flavobacteriia</taxon>
        <taxon>Flavobacteriales</taxon>
        <taxon>Flavobacteriaceae</taxon>
        <taxon>Flavivirga</taxon>
    </lineage>
</organism>
<dbReference type="Pfam" id="PF00535">
    <property type="entry name" value="Glycos_transf_2"/>
    <property type="match status" value="1"/>
</dbReference>
<dbReference type="CDD" id="cd00761">
    <property type="entry name" value="Glyco_tranf_GTA_type"/>
    <property type="match status" value="1"/>
</dbReference>
<dbReference type="SUPFAM" id="SSF53448">
    <property type="entry name" value="Nucleotide-diphospho-sugar transferases"/>
    <property type="match status" value="1"/>
</dbReference>
<feature type="transmembrane region" description="Helical" evidence="1">
    <location>
        <begin position="283"/>
        <end position="301"/>
    </location>
</feature>
<feature type="domain" description="Glycosyltransferase 2-like" evidence="2">
    <location>
        <begin position="8"/>
        <end position="115"/>
    </location>
</feature>